<dbReference type="RefSeq" id="XP_005826932.1">
    <property type="nucleotide sequence ID" value="XM_005826875.1"/>
</dbReference>
<evidence type="ECO:0000256" key="1">
    <source>
        <dbReference type="ARBA" id="ARBA00012770"/>
    </source>
</evidence>
<dbReference type="InterPro" id="IPR002877">
    <property type="entry name" value="RNA_MeTrfase_FtsJ_dom"/>
</dbReference>
<dbReference type="KEGG" id="gtt:GUITHDRAFT_113944"/>
<keyword evidence="3" id="KW-0489">Methyltransferase</keyword>
<dbReference type="Gene3D" id="3.40.50.12760">
    <property type="match status" value="1"/>
</dbReference>
<evidence type="ECO:0000256" key="4">
    <source>
        <dbReference type="ARBA" id="ARBA00022679"/>
    </source>
</evidence>
<dbReference type="SUPFAM" id="SSF53335">
    <property type="entry name" value="S-adenosyl-L-methionine-dependent methyltransferases"/>
    <property type="match status" value="1"/>
</dbReference>
<accession>L1IV30</accession>
<dbReference type="eggNOG" id="KOG3674">
    <property type="taxonomic scope" value="Eukaryota"/>
</dbReference>
<evidence type="ECO:0000256" key="5">
    <source>
        <dbReference type="ARBA" id="ARBA00022691"/>
    </source>
</evidence>
<dbReference type="EnsemblProtists" id="EKX39952">
    <property type="protein sequence ID" value="EKX39952"/>
    <property type="gene ID" value="GUITHDRAFT_113944"/>
</dbReference>
<dbReference type="PROSITE" id="PS51614">
    <property type="entry name" value="SAM_MT_ADRIFT"/>
    <property type="match status" value="1"/>
</dbReference>
<dbReference type="Proteomes" id="UP000011087">
    <property type="component" value="Unassembled WGS sequence"/>
</dbReference>
<dbReference type="PANTHER" id="PTHR16121:SF2">
    <property type="entry name" value="CAP-SPECIFIC MRNA (NUCLEOSIDE-2'-O-)-METHYLTRANSFERASE 2"/>
    <property type="match status" value="1"/>
</dbReference>
<dbReference type="AlphaFoldDB" id="L1IV30"/>
<proteinExistence type="predicted"/>
<dbReference type="InterPro" id="IPR050851">
    <property type="entry name" value="mRNA_Cap_2O-Ribose_MeTrfase"/>
</dbReference>
<dbReference type="InterPro" id="IPR025807">
    <property type="entry name" value="Adrift-typ_MeTrfase"/>
</dbReference>
<reference evidence="10" key="2">
    <citation type="submission" date="2012-11" db="EMBL/GenBank/DDBJ databases">
        <authorList>
            <person name="Kuo A."/>
            <person name="Curtis B.A."/>
            <person name="Tanifuji G."/>
            <person name="Burki F."/>
            <person name="Gruber A."/>
            <person name="Irimia M."/>
            <person name="Maruyama S."/>
            <person name="Arias M.C."/>
            <person name="Ball S.G."/>
            <person name="Gile G.H."/>
            <person name="Hirakawa Y."/>
            <person name="Hopkins J.F."/>
            <person name="Rensing S.A."/>
            <person name="Schmutz J."/>
            <person name="Symeonidi A."/>
            <person name="Elias M."/>
            <person name="Eveleigh R.J."/>
            <person name="Herman E.K."/>
            <person name="Klute M.J."/>
            <person name="Nakayama T."/>
            <person name="Obornik M."/>
            <person name="Reyes-Prieto A."/>
            <person name="Armbrust E.V."/>
            <person name="Aves S.J."/>
            <person name="Beiko R.G."/>
            <person name="Coutinho P."/>
            <person name="Dacks J.B."/>
            <person name="Durnford D.G."/>
            <person name="Fast N.M."/>
            <person name="Green B.R."/>
            <person name="Grisdale C."/>
            <person name="Hempe F."/>
            <person name="Henrissat B."/>
            <person name="Hoppner M.P."/>
            <person name="Ishida K.-I."/>
            <person name="Kim E."/>
            <person name="Koreny L."/>
            <person name="Kroth P.G."/>
            <person name="Liu Y."/>
            <person name="Malik S.-B."/>
            <person name="Maier U.G."/>
            <person name="McRose D."/>
            <person name="Mock T."/>
            <person name="Neilson J.A."/>
            <person name="Onodera N.T."/>
            <person name="Poole A.M."/>
            <person name="Pritham E.J."/>
            <person name="Richards T.A."/>
            <person name="Rocap G."/>
            <person name="Roy S.W."/>
            <person name="Sarai C."/>
            <person name="Schaack S."/>
            <person name="Shirato S."/>
            <person name="Slamovits C.H."/>
            <person name="Spencer D.F."/>
            <person name="Suzuki S."/>
            <person name="Worden A.Z."/>
            <person name="Zauner S."/>
            <person name="Barry K."/>
            <person name="Bell C."/>
            <person name="Bharti A.K."/>
            <person name="Crow J.A."/>
            <person name="Grimwood J."/>
            <person name="Kramer R."/>
            <person name="Lindquist E."/>
            <person name="Lucas S."/>
            <person name="Salamov A."/>
            <person name="McFadden G.I."/>
            <person name="Lane C.E."/>
            <person name="Keeling P.J."/>
            <person name="Gray M.W."/>
            <person name="Grigoriev I.V."/>
            <person name="Archibald J.M."/>
        </authorList>
    </citation>
    <scope>NUCLEOTIDE SEQUENCE</scope>
    <source>
        <strain evidence="10">CCMP2712</strain>
    </source>
</reference>
<dbReference type="Pfam" id="PF01728">
    <property type="entry name" value="FtsJ"/>
    <property type="match status" value="1"/>
</dbReference>
<dbReference type="GO" id="GO:0005737">
    <property type="term" value="C:cytoplasm"/>
    <property type="evidence" value="ECO:0007669"/>
    <property type="project" value="TreeGrafter"/>
</dbReference>
<dbReference type="GO" id="GO:0120550">
    <property type="term" value="F:methyltransferase cap2 activity"/>
    <property type="evidence" value="ECO:0007669"/>
    <property type="project" value="UniProtKB-EC"/>
</dbReference>
<dbReference type="GeneID" id="17296715"/>
<keyword evidence="4" id="KW-0808">Transferase</keyword>
<organism evidence="8">
    <name type="scientific">Guillardia theta (strain CCMP2712)</name>
    <name type="common">Cryptophyte</name>
    <dbReference type="NCBI Taxonomy" id="905079"/>
    <lineage>
        <taxon>Eukaryota</taxon>
        <taxon>Cryptophyceae</taxon>
        <taxon>Pyrenomonadales</taxon>
        <taxon>Geminigeraceae</taxon>
        <taxon>Guillardia</taxon>
    </lineage>
</organism>
<dbReference type="HOGENOM" id="CLU_552601_0_0_1"/>
<reference evidence="9" key="3">
    <citation type="submission" date="2016-03" db="UniProtKB">
        <authorList>
            <consortium name="EnsemblProtists"/>
        </authorList>
    </citation>
    <scope>IDENTIFICATION</scope>
</reference>
<gene>
    <name evidence="8" type="ORF">GUITHDRAFT_113944</name>
</gene>
<evidence type="ECO:0000313" key="9">
    <source>
        <dbReference type="EnsemblProtists" id="EKX39952"/>
    </source>
</evidence>
<dbReference type="GO" id="GO:0032259">
    <property type="term" value="P:methylation"/>
    <property type="evidence" value="ECO:0007669"/>
    <property type="project" value="UniProtKB-KW"/>
</dbReference>
<dbReference type="GO" id="GO:0005634">
    <property type="term" value="C:nucleus"/>
    <property type="evidence" value="ECO:0007669"/>
    <property type="project" value="UniProtKB-ARBA"/>
</dbReference>
<dbReference type="PANTHER" id="PTHR16121">
    <property type="entry name" value="CAP-SPECIFIC MRNA (NUCLEOSIDE-2'-O-)-METHYLTRANSFERASE 1-RELATED"/>
    <property type="match status" value="1"/>
</dbReference>
<evidence type="ECO:0000256" key="3">
    <source>
        <dbReference type="ARBA" id="ARBA00022603"/>
    </source>
</evidence>
<feature type="domain" description="Adrift-type SAM-dependent 2'-O-MTase" evidence="7">
    <location>
        <begin position="123"/>
        <end position="348"/>
    </location>
</feature>
<dbReference type="PaxDb" id="55529-EKX39952"/>
<name>L1IV30_GUITC</name>
<protein>
    <recommendedName>
        <fullName evidence="2">Cap-specific mRNA (nucleoside-2'-O-)-methyltransferase 2</fullName>
        <ecNumber evidence="1">2.1.1.296</ecNumber>
    </recommendedName>
</protein>
<evidence type="ECO:0000256" key="6">
    <source>
        <dbReference type="ARBA" id="ARBA00049477"/>
    </source>
</evidence>
<evidence type="ECO:0000313" key="8">
    <source>
        <dbReference type="EMBL" id="EKX39952.1"/>
    </source>
</evidence>
<dbReference type="GO" id="GO:0004483">
    <property type="term" value="F:methyltransferase cap1 activity"/>
    <property type="evidence" value="ECO:0007669"/>
    <property type="project" value="TreeGrafter"/>
</dbReference>
<evidence type="ECO:0000259" key="7">
    <source>
        <dbReference type="PROSITE" id="PS51614"/>
    </source>
</evidence>
<dbReference type="InterPro" id="IPR029063">
    <property type="entry name" value="SAM-dependent_MTases_sf"/>
</dbReference>
<dbReference type="EC" id="2.1.1.296" evidence="1"/>
<dbReference type="OrthoDB" id="429597at2759"/>
<evidence type="ECO:0000256" key="2">
    <source>
        <dbReference type="ARBA" id="ARBA00021134"/>
    </source>
</evidence>
<evidence type="ECO:0000313" key="10">
    <source>
        <dbReference type="Proteomes" id="UP000011087"/>
    </source>
</evidence>
<sequence>MHSLVRLFEEQQESMEKILSKFGATGVSGISKVWRMKHVPREDGRWQWRSKGTCEGKAQAKFDKLNEELVECKWKIRREALKRYEELPQAQQGDFQSAWHRHTTSMDPYGLLVNTIRDQYDAEMCSHAWVKMFHISTAYPELISPSNVAVEGTSNSRQLSSLHVCEAPGGFIAALNHLLKTRHKDVTWSWRANTLRSEEEEQDPIAKKVARGEDADLIDHTQEHWDFGADGTGNVLNKDNVRLIRERTLSTLGRVNLVTADGSIDCSTRPEAQEQEVLGLIYSEIVLALGVLARGGGFVIKLFTFYKPETHCLLLLLCSCFAEVSLVKPPASKQGNSEVYAVCRGFRGLQQGQEEDEDQLQELMEGVCPSPFPPDKLLLPPSCFPAEWMEDVVYRASEMFSALQMAVVSSNVKVWDCGGCYGLDAFKDYRLYNRRRTRLADALCKRMFSRQDQRLVKRDRLLGKRSERSEEEATTQQLLGLPIKFGSSKVRRRT</sequence>
<keyword evidence="10" id="KW-1185">Reference proteome</keyword>
<keyword evidence="5" id="KW-0949">S-adenosyl-L-methionine</keyword>
<comment type="catalytic activity">
    <reaction evidence="6">
        <text>a 5'-end (N(7)-methyl 5'-triphosphoguanosine)-(2'-O-methyl-ribonucleoside)-(ribonucleotide) in mRNA + S-adenosyl-L-methionine = a 5'-end (N(7)-methyl 5'-triphosphoguanosine)-(2'-O-methyl-ribonucleoside)-(2'-O-methyl-ribonucleotide) in mRNA + S-adenosyl-L-homocysteine + H(+)</text>
        <dbReference type="Rhea" id="RHEA:67024"/>
        <dbReference type="Rhea" id="RHEA-COMP:17169"/>
        <dbReference type="Rhea" id="RHEA-COMP:17170"/>
        <dbReference type="ChEBI" id="CHEBI:15378"/>
        <dbReference type="ChEBI" id="CHEBI:57856"/>
        <dbReference type="ChEBI" id="CHEBI:59789"/>
        <dbReference type="ChEBI" id="CHEBI:167612"/>
        <dbReference type="ChEBI" id="CHEBI:167614"/>
        <dbReference type="EC" id="2.1.1.296"/>
    </reaction>
</comment>
<dbReference type="EMBL" id="JH993035">
    <property type="protein sequence ID" value="EKX39952.1"/>
    <property type="molecule type" value="Genomic_DNA"/>
</dbReference>
<reference evidence="8 10" key="1">
    <citation type="journal article" date="2012" name="Nature">
        <title>Algal genomes reveal evolutionary mosaicism and the fate of nucleomorphs.</title>
        <authorList>
            <consortium name="DOE Joint Genome Institute"/>
            <person name="Curtis B.A."/>
            <person name="Tanifuji G."/>
            <person name="Burki F."/>
            <person name="Gruber A."/>
            <person name="Irimia M."/>
            <person name="Maruyama S."/>
            <person name="Arias M.C."/>
            <person name="Ball S.G."/>
            <person name="Gile G.H."/>
            <person name="Hirakawa Y."/>
            <person name="Hopkins J.F."/>
            <person name="Kuo A."/>
            <person name="Rensing S.A."/>
            <person name="Schmutz J."/>
            <person name="Symeonidi A."/>
            <person name="Elias M."/>
            <person name="Eveleigh R.J."/>
            <person name="Herman E.K."/>
            <person name="Klute M.J."/>
            <person name="Nakayama T."/>
            <person name="Obornik M."/>
            <person name="Reyes-Prieto A."/>
            <person name="Armbrust E.V."/>
            <person name="Aves S.J."/>
            <person name="Beiko R.G."/>
            <person name="Coutinho P."/>
            <person name="Dacks J.B."/>
            <person name="Durnford D.G."/>
            <person name="Fast N.M."/>
            <person name="Green B.R."/>
            <person name="Grisdale C.J."/>
            <person name="Hempel F."/>
            <person name="Henrissat B."/>
            <person name="Hoppner M.P."/>
            <person name="Ishida K."/>
            <person name="Kim E."/>
            <person name="Koreny L."/>
            <person name="Kroth P.G."/>
            <person name="Liu Y."/>
            <person name="Malik S.B."/>
            <person name="Maier U.G."/>
            <person name="McRose D."/>
            <person name="Mock T."/>
            <person name="Neilson J.A."/>
            <person name="Onodera N.T."/>
            <person name="Poole A.M."/>
            <person name="Pritham E.J."/>
            <person name="Richards T.A."/>
            <person name="Rocap G."/>
            <person name="Roy S.W."/>
            <person name="Sarai C."/>
            <person name="Schaack S."/>
            <person name="Shirato S."/>
            <person name="Slamovits C.H."/>
            <person name="Spencer D.F."/>
            <person name="Suzuki S."/>
            <person name="Worden A.Z."/>
            <person name="Zauner S."/>
            <person name="Barry K."/>
            <person name="Bell C."/>
            <person name="Bharti A.K."/>
            <person name="Crow J.A."/>
            <person name="Grimwood J."/>
            <person name="Kramer R."/>
            <person name="Lindquist E."/>
            <person name="Lucas S."/>
            <person name="Salamov A."/>
            <person name="McFadden G.I."/>
            <person name="Lane C.E."/>
            <person name="Keeling P.J."/>
            <person name="Gray M.W."/>
            <person name="Grigoriev I.V."/>
            <person name="Archibald J.M."/>
        </authorList>
    </citation>
    <scope>NUCLEOTIDE SEQUENCE</scope>
    <source>
        <strain evidence="8 10">CCMP2712</strain>
    </source>
</reference>
<dbReference type="GO" id="GO:0006370">
    <property type="term" value="P:7-methylguanosine mRNA capping"/>
    <property type="evidence" value="ECO:0007669"/>
    <property type="project" value="TreeGrafter"/>
</dbReference>